<name>A0AAJ5BFC4_MYRPR</name>
<dbReference type="KEGG" id="mpw:MPR_2173"/>
<sequence length="199" mass="22914">MKQQNTLFSELNLLRGNDQYPSQEIKERLVDLYLPGSVSDLAINLSNITSQFYALQLQLIGQRHGVDQIRVHSEALFYDLGRVKAQQALDKDPNMIRDCRSLILVAISAIYTSSPEFKFQVKDYTPDYAVIELKGADRYHRAAKLYKIDQYLSFPTLIAFMEGIKDYLGLNHIEIHVPQCSYDQHSNITCTYIFKQNSL</sequence>
<proteinExistence type="predicted"/>
<protein>
    <submittedName>
        <fullName evidence="1">Uncharacterized protein</fullName>
    </submittedName>
</protein>
<organism evidence="1 2">
    <name type="scientific">Myroides profundi</name>
    <dbReference type="NCBI Taxonomy" id="480520"/>
    <lineage>
        <taxon>Bacteria</taxon>
        <taxon>Pseudomonadati</taxon>
        <taxon>Bacteroidota</taxon>
        <taxon>Flavobacteriia</taxon>
        <taxon>Flavobacteriales</taxon>
        <taxon>Flavobacteriaceae</taxon>
        <taxon>Myroides</taxon>
    </lineage>
</organism>
<dbReference type="AlphaFoldDB" id="A0AAJ5BFC4"/>
<keyword evidence="2" id="KW-1185">Reference proteome</keyword>
<comment type="caution">
    <text evidence="1">The sequence shown here is derived from an EMBL/GenBank/DDBJ whole genome shotgun (WGS) entry which is preliminary data.</text>
</comment>
<gene>
    <name evidence="1" type="ORF">SAMN04488089_1193</name>
</gene>
<dbReference type="RefSeq" id="WP_041892449.1">
    <property type="nucleotide sequence ID" value="NZ_CP010817.1"/>
</dbReference>
<dbReference type="EMBL" id="FOFY01000019">
    <property type="protein sequence ID" value="SER55323.1"/>
    <property type="molecule type" value="Genomic_DNA"/>
</dbReference>
<evidence type="ECO:0000313" key="2">
    <source>
        <dbReference type="Proteomes" id="UP000183496"/>
    </source>
</evidence>
<dbReference type="Proteomes" id="UP000183496">
    <property type="component" value="Unassembled WGS sequence"/>
</dbReference>
<accession>A0AAJ5BFC4</accession>
<evidence type="ECO:0000313" key="1">
    <source>
        <dbReference type="EMBL" id="SER55323.1"/>
    </source>
</evidence>
<reference evidence="1 2" key="1">
    <citation type="submission" date="2016-10" db="EMBL/GenBank/DDBJ databases">
        <authorList>
            <person name="Varghese N."/>
            <person name="Submissions S."/>
        </authorList>
    </citation>
    <scope>NUCLEOTIDE SEQUENCE [LARGE SCALE GENOMIC DNA]</scope>
    <source>
        <strain evidence="2">DSM 19823 / KCTC 23066 / CCTCC M 208030 / D25</strain>
    </source>
</reference>